<keyword evidence="2" id="KW-1185">Reference proteome</keyword>
<dbReference type="RefSeq" id="WP_244614644.1">
    <property type="nucleotide sequence ID" value="NZ_JBHSJH010000003.1"/>
</dbReference>
<dbReference type="Gene3D" id="3.40.50.300">
    <property type="entry name" value="P-loop containing nucleotide triphosphate hydrolases"/>
    <property type="match status" value="1"/>
</dbReference>
<proteinExistence type="predicted"/>
<dbReference type="InterPro" id="IPR027417">
    <property type="entry name" value="P-loop_NTPase"/>
</dbReference>
<gene>
    <name evidence="1" type="ORF">ACFPDQ_07110</name>
</gene>
<accession>A0ABV9TDU1</accession>
<protein>
    <submittedName>
        <fullName evidence="1">AAA family ATPase</fullName>
    </submittedName>
</protein>
<reference evidence="2" key="1">
    <citation type="journal article" date="2019" name="Int. J. Syst. Evol. Microbiol.">
        <title>The Global Catalogue of Microorganisms (GCM) 10K type strain sequencing project: providing services to taxonomists for standard genome sequencing and annotation.</title>
        <authorList>
            <consortium name="The Broad Institute Genomics Platform"/>
            <consortium name="The Broad Institute Genome Sequencing Center for Infectious Disease"/>
            <person name="Wu L."/>
            <person name="Ma J."/>
        </authorList>
    </citation>
    <scope>NUCLEOTIDE SEQUENCE [LARGE SCALE GENOMIC DNA]</scope>
    <source>
        <strain evidence="2">CGMCC 1.13718</strain>
    </source>
</reference>
<dbReference type="Proteomes" id="UP001595926">
    <property type="component" value="Unassembled WGS sequence"/>
</dbReference>
<dbReference type="EMBL" id="JBHSJH010000003">
    <property type="protein sequence ID" value="MFC4892818.1"/>
    <property type="molecule type" value="Genomic_DNA"/>
</dbReference>
<sequence>MNNLTPQVVDDKVEHLLSTLNLNYTTYSEDETIKWNVERLNKQAKLYEQGKITQARFDDIKSSALKEINAFIIERTKKQFTQEQQEKIEEIHQSIDIFTLGEMVYNVRKNIGEFIPGEAIKSISWKELDCMDLRPKNPILDPVIKEKDLTMLYAERGVGKTHVSLGIAWAVSTGTSFFNWIATKPLKTLFVDGEMPLQTIRERLRLISRGSITNDNLQIISNDILADNGQAMPDLATIEGQEALQQHTDEADFIILDNLATLCRTGKENTAESWKVTQQWLLQLRARGKTVLVVDHAGKNGTNRGSSAKQDTLDTVIKLSKPGDYESEQGARFIVSYEKHRNFYGDEANSIEAHLVNGEWNITDAKQSLNQMIISLSEEGLSQRDIAEDVNCSLGKVNKVLRAHKEQQSYLKK</sequence>
<dbReference type="SUPFAM" id="SSF52540">
    <property type="entry name" value="P-loop containing nucleoside triphosphate hydrolases"/>
    <property type="match status" value="1"/>
</dbReference>
<name>A0ABV9TDU1_9GAMM</name>
<evidence type="ECO:0000313" key="2">
    <source>
        <dbReference type="Proteomes" id="UP001595926"/>
    </source>
</evidence>
<organism evidence="1 2">
    <name type="scientific">Pseudofrancisella aestuarii</name>
    <dbReference type="NCBI Taxonomy" id="2670347"/>
    <lineage>
        <taxon>Bacteria</taxon>
        <taxon>Pseudomonadati</taxon>
        <taxon>Pseudomonadota</taxon>
        <taxon>Gammaproteobacteria</taxon>
        <taxon>Thiotrichales</taxon>
        <taxon>Francisellaceae</taxon>
        <taxon>Pseudofrancisella</taxon>
    </lineage>
</organism>
<evidence type="ECO:0000313" key="1">
    <source>
        <dbReference type="EMBL" id="MFC4892818.1"/>
    </source>
</evidence>
<comment type="caution">
    <text evidence="1">The sequence shown here is derived from an EMBL/GenBank/DDBJ whole genome shotgun (WGS) entry which is preliminary data.</text>
</comment>
<dbReference type="Pfam" id="PF13481">
    <property type="entry name" value="AAA_25"/>
    <property type="match status" value="1"/>
</dbReference>